<dbReference type="AlphaFoldDB" id="A0A172U1U4"/>
<protein>
    <recommendedName>
        <fullName evidence="3">Helix-turn-helix domain-containing protein</fullName>
    </recommendedName>
</protein>
<accession>A0A172U1U4</accession>
<gene>
    <name evidence="1" type="ORF">SY85_24415</name>
</gene>
<dbReference type="Proteomes" id="UP000077177">
    <property type="component" value="Chromosome"/>
</dbReference>
<reference evidence="1 2" key="2">
    <citation type="journal article" date="2016" name="Int. J. Syst. Evol. Microbiol.">
        <title>Flavisolibacter tropicus sp. nov., isolated from tropical soil.</title>
        <authorList>
            <person name="Lee J.J."/>
            <person name="Kang M.S."/>
            <person name="Kim G.S."/>
            <person name="Lee C.S."/>
            <person name="Lim S."/>
            <person name="Lee J."/>
            <person name="Roh S.H."/>
            <person name="Kang H."/>
            <person name="Ha J.M."/>
            <person name="Bae S."/>
            <person name="Jung H.Y."/>
            <person name="Kim M.K."/>
        </authorList>
    </citation>
    <scope>NUCLEOTIDE SEQUENCE [LARGE SCALE GENOMIC DNA]</scope>
    <source>
        <strain evidence="1 2">LCS9</strain>
    </source>
</reference>
<dbReference type="STRING" id="1492898.SY85_24415"/>
<dbReference type="KEGG" id="fla:SY85_24415"/>
<evidence type="ECO:0000313" key="2">
    <source>
        <dbReference type="Proteomes" id="UP000077177"/>
    </source>
</evidence>
<evidence type="ECO:0008006" key="3">
    <source>
        <dbReference type="Google" id="ProtNLM"/>
    </source>
</evidence>
<proteinExistence type="predicted"/>
<keyword evidence="2" id="KW-1185">Reference proteome</keyword>
<dbReference type="EMBL" id="CP011390">
    <property type="protein sequence ID" value="ANE53148.1"/>
    <property type="molecule type" value="Genomic_DNA"/>
</dbReference>
<organism evidence="1 2">
    <name type="scientific">Flavisolibacter tropicus</name>
    <dbReference type="NCBI Taxonomy" id="1492898"/>
    <lineage>
        <taxon>Bacteria</taxon>
        <taxon>Pseudomonadati</taxon>
        <taxon>Bacteroidota</taxon>
        <taxon>Chitinophagia</taxon>
        <taxon>Chitinophagales</taxon>
        <taxon>Chitinophagaceae</taxon>
        <taxon>Flavisolibacter</taxon>
    </lineage>
</organism>
<sequence length="91" mass="10583">MHNFYAMQQVLDLISKLFTEIADLKNQLLQQETSSVSPDWVPKKILMRFLDYGDTQIAALLNSGELDVVTIGKRKFIHRDSITKFLEKNRK</sequence>
<reference evidence="2" key="1">
    <citation type="submission" date="2015-01" db="EMBL/GenBank/DDBJ databases">
        <title>Flavisolibacter sp./LCS9/ whole genome sequencing.</title>
        <authorList>
            <person name="Kim M.K."/>
            <person name="Srinivasan S."/>
            <person name="Lee J.-J."/>
        </authorList>
    </citation>
    <scope>NUCLEOTIDE SEQUENCE [LARGE SCALE GENOMIC DNA]</scope>
    <source>
        <strain evidence="2">LCS9</strain>
    </source>
</reference>
<name>A0A172U1U4_9BACT</name>
<evidence type="ECO:0000313" key="1">
    <source>
        <dbReference type="EMBL" id="ANE53148.1"/>
    </source>
</evidence>